<gene>
    <name evidence="1" type="ORF">GCM10023331_18190</name>
</gene>
<keyword evidence="2" id="KW-1185">Reference proteome</keyword>
<comment type="caution">
    <text evidence="1">The sequence shown here is derived from an EMBL/GenBank/DDBJ whole genome shotgun (WGS) entry which is preliminary data.</text>
</comment>
<proteinExistence type="predicted"/>
<dbReference type="SUPFAM" id="SSF89095">
    <property type="entry name" value="GatB/YqeY motif"/>
    <property type="match status" value="1"/>
</dbReference>
<dbReference type="EMBL" id="BAABJX010000028">
    <property type="protein sequence ID" value="GAA4833315.1"/>
    <property type="molecule type" value="Genomic_DNA"/>
</dbReference>
<dbReference type="Pfam" id="PF09424">
    <property type="entry name" value="YqeY"/>
    <property type="match status" value="1"/>
</dbReference>
<evidence type="ECO:0000313" key="2">
    <source>
        <dbReference type="Proteomes" id="UP001500298"/>
    </source>
</evidence>
<dbReference type="InterPro" id="IPR019004">
    <property type="entry name" value="YqeY/Aim41"/>
</dbReference>
<sequence>MSLKAKIQEEMKVAMKAKDKTTLTALKSIKAKIQLAETADGNQGELSEEEEVKLLTKEAKQRKDAAVVYQDAGREELAATELAELAVIERFLPKQLTEEELNAAIAEIIASVGASSPKDMGKVMGVASKQLAGKADGKAVANAVKAALNQ</sequence>
<dbReference type="RefSeq" id="WP_345371133.1">
    <property type="nucleotide sequence ID" value="NZ_BAABJX010000028.1"/>
</dbReference>
<dbReference type="InterPro" id="IPR023168">
    <property type="entry name" value="GatB_Yqey_C_2"/>
</dbReference>
<dbReference type="InterPro" id="IPR003789">
    <property type="entry name" value="Asn/Gln_tRNA_amidoTrase-B-like"/>
</dbReference>
<organism evidence="1 2">
    <name type="scientific">Algivirga pacifica</name>
    <dbReference type="NCBI Taxonomy" id="1162670"/>
    <lineage>
        <taxon>Bacteria</taxon>
        <taxon>Pseudomonadati</taxon>
        <taxon>Bacteroidota</taxon>
        <taxon>Cytophagia</taxon>
        <taxon>Cytophagales</taxon>
        <taxon>Flammeovirgaceae</taxon>
        <taxon>Algivirga</taxon>
    </lineage>
</organism>
<protein>
    <submittedName>
        <fullName evidence="1">GatB/YqeY domain-containing protein</fullName>
    </submittedName>
</protein>
<dbReference type="Gene3D" id="1.10.1510.10">
    <property type="entry name" value="Uncharacterised protein YqeY/AIM41 PF09424, N-terminal domain"/>
    <property type="match status" value="1"/>
</dbReference>
<dbReference type="InterPro" id="IPR042184">
    <property type="entry name" value="YqeY/Aim41_N"/>
</dbReference>
<dbReference type="PANTHER" id="PTHR28055">
    <property type="entry name" value="ALTERED INHERITANCE OF MITOCHONDRIA PROTEIN 41, MITOCHONDRIAL"/>
    <property type="match status" value="1"/>
</dbReference>
<reference evidence="2" key="1">
    <citation type="journal article" date="2019" name="Int. J. Syst. Evol. Microbiol.">
        <title>The Global Catalogue of Microorganisms (GCM) 10K type strain sequencing project: providing services to taxonomists for standard genome sequencing and annotation.</title>
        <authorList>
            <consortium name="The Broad Institute Genomics Platform"/>
            <consortium name="The Broad Institute Genome Sequencing Center for Infectious Disease"/>
            <person name="Wu L."/>
            <person name="Ma J."/>
        </authorList>
    </citation>
    <scope>NUCLEOTIDE SEQUENCE [LARGE SCALE GENOMIC DNA]</scope>
    <source>
        <strain evidence="2">JCM 18326</strain>
    </source>
</reference>
<dbReference type="Proteomes" id="UP001500298">
    <property type="component" value="Unassembled WGS sequence"/>
</dbReference>
<name>A0ABP9D8R4_9BACT</name>
<accession>A0ABP9D8R4</accession>
<dbReference type="PANTHER" id="PTHR28055:SF1">
    <property type="entry name" value="ALTERED INHERITANCE OF MITOCHONDRIA PROTEIN 41, MITOCHONDRIAL"/>
    <property type="match status" value="1"/>
</dbReference>
<dbReference type="Gene3D" id="1.10.10.410">
    <property type="match status" value="1"/>
</dbReference>
<evidence type="ECO:0000313" key="1">
    <source>
        <dbReference type="EMBL" id="GAA4833315.1"/>
    </source>
</evidence>